<keyword evidence="2" id="KW-1185">Reference proteome</keyword>
<proteinExistence type="predicted"/>
<evidence type="ECO:0000313" key="1">
    <source>
        <dbReference type="EMBL" id="KAF7278729.1"/>
    </source>
</evidence>
<reference evidence="1" key="1">
    <citation type="submission" date="2020-08" db="EMBL/GenBank/DDBJ databases">
        <title>Genome sequencing and assembly of the red palm weevil Rhynchophorus ferrugineus.</title>
        <authorList>
            <person name="Dias G.B."/>
            <person name="Bergman C.M."/>
            <person name="Manee M."/>
        </authorList>
    </citation>
    <scope>NUCLEOTIDE SEQUENCE</scope>
    <source>
        <strain evidence="1">AA-2017</strain>
        <tissue evidence="1">Whole larva</tissue>
    </source>
</reference>
<evidence type="ECO:0000313" key="2">
    <source>
        <dbReference type="Proteomes" id="UP000625711"/>
    </source>
</evidence>
<organism evidence="1 2">
    <name type="scientific">Rhynchophorus ferrugineus</name>
    <name type="common">Red palm weevil</name>
    <name type="synonym">Curculio ferrugineus</name>
    <dbReference type="NCBI Taxonomy" id="354439"/>
    <lineage>
        <taxon>Eukaryota</taxon>
        <taxon>Metazoa</taxon>
        <taxon>Ecdysozoa</taxon>
        <taxon>Arthropoda</taxon>
        <taxon>Hexapoda</taxon>
        <taxon>Insecta</taxon>
        <taxon>Pterygota</taxon>
        <taxon>Neoptera</taxon>
        <taxon>Endopterygota</taxon>
        <taxon>Coleoptera</taxon>
        <taxon>Polyphaga</taxon>
        <taxon>Cucujiformia</taxon>
        <taxon>Curculionidae</taxon>
        <taxon>Dryophthorinae</taxon>
        <taxon>Rhynchophorus</taxon>
    </lineage>
</organism>
<gene>
    <name evidence="1" type="ORF">GWI33_008037</name>
</gene>
<protein>
    <submittedName>
        <fullName evidence="1">Uncharacterized protein</fullName>
    </submittedName>
</protein>
<name>A0A834MHR0_RHYFE</name>
<dbReference type="EMBL" id="JAACXV010000389">
    <property type="protein sequence ID" value="KAF7278729.1"/>
    <property type="molecule type" value="Genomic_DNA"/>
</dbReference>
<sequence>MDVFYSDANTISIVSKRKKKAVTAIPKKEGRKISAAIVGPSVRPSIILDAAMNCIAAVVVAQPQYRRMKAKVVAKIKRRRPKVARLHFLTGRIFSSGSWP</sequence>
<dbReference type="Proteomes" id="UP000625711">
    <property type="component" value="Unassembled WGS sequence"/>
</dbReference>
<dbReference type="AlphaFoldDB" id="A0A834MHR0"/>
<accession>A0A834MHR0</accession>
<comment type="caution">
    <text evidence="1">The sequence shown here is derived from an EMBL/GenBank/DDBJ whole genome shotgun (WGS) entry which is preliminary data.</text>
</comment>